<feature type="domain" description="Ig-like" evidence="5">
    <location>
        <begin position="148"/>
        <end position="229"/>
    </location>
</feature>
<feature type="non-terminal residue" evidence="6">
    <location>
        <position position="290"/>
    </location>
</feature>
<dbReference type="PANTHER" id="PTHR44337:SF8">
    <property type="entry name" value="IMMUNOGLOBULIN SUBTYPE DOMAIN-CONTAINING PROTEIN"/>
    <property type="match status" value="1"/>
</dbReference>
<accession>A0A3L5TVC3</accession>
<dbReference type="SUPFAM" id="SSF48726">
    <property type="entry name" value="Immunoglobulin"/>
    <property type="match status" value="2"/>
</dbReference>
<dbReference type="Gene3D" id="2.60.40.10">
    <property type="entry name" value="Immunoglobulins"/>
    <property type="match status" value="2"/>
</dbReference>
<keyword evidence="4" id="KW-0393">Immunoglobulin domain</keyword>
<evidence type="ECO:0000259" key="5">
    <source>
        <dbReference type="PROSITE" id="PS50835"/>
    </source>
</evidence>
<dbReference type="InterPro" id="IPR003599">
    <property type="entry name" value="Ig_sub"/>
</dbReference>
<dbReference type="SMART" id="SM00409">
    <property type="entry name" value="IG"/>
    <property type="match status" value="2"/>
</dbReference>
<dbReference type="AlphaFoldDB" id="A0A3L5TVC3"/>
<evidence type="ECO:0000313" key="6">
    <source>
        <dbReference type="EMBL" id="OPL33907.1"/>
    </source>
</evidence>
<keyword evidence="1" id="KW-0732">Signal</keyword>
<organism evidence="6 7">
    <name type="scientific">Mytilus galloprovincialis</name>
    <name type="common">Mediterranean mussel</name>
    <dbReference type="NCBI Taxonomy" id="29158"/>
    <lineage>
        <taxon>Eukaryota</taxon>
        <taxon>Metazoa</taxon>
        <taxon>Spiralia</taxon>
        <taxon>Lophotrochozoa</taxon>
        <taxon>Mollusca</taxon>
        <taxon>Bivalvia</taxon>
        <taxon>Autobranchia</taxon>
        <taxon>Pteriomorphia</taxon>
        <taxon>Mytilida</taxon>
        <taxon>Mytiloidea</taxon>
        <taxon>Mytilidae</taxon>
        <taxon>Mytilinae</taxon>
        <taxon>Mytilus</taxon>
    </lineage>
</organism>
<keyword evidence="3" id="KW-0325">Glycoprotein</keyword>
<proteinExistence type="predicted"/>
<keyword evidence="7" id="KW-1185">Reference proteome</keyword>
<reference evidence="6 7" key="1">
    <citation type="journal article" date="2016" name="PLoS ONE">
        <title>A First Insight into the Genome of the Filter-Feeder Mussel Mytilus galloprovincialis.</title>
        <authorList>
            <person name="Murgarella M."/>
            <person name="Puiu D."/>
            <person name="Novoa B."/>
            <person name="Figueras A."/>
            <person name="Posada D."/>
            <person name="Canchaya C."/>
        </authorList>
    </citation>
    <scope>NUCLEOTIDE SEQUENCE [LARGE SCALE GENOMIC DNA]</scope>
    <source>
        <tissue evidence="6">Muscle</tissue>
    </source>
</reference>
<keyword evidence="2" id="KW-1015">Disulfide bond</keyword>
<feature type="domain" description="Ig-like" evidence="5">
    <location>
        <begin position="81"/>
        <end position="139"/>
    </location>
</feature>
<dbReference type="InterPro" id="IPR013783">
    <property type="entry name" value="Ig-like_fold"/>
</dbReference>
<dbReference type="PANTHER" id="PTHR44337">
    <property type="entry name" value="CARCINOEMBRYONIC ANTIGEN-RELATED CELL ADHESION MOLECULE 8"/>
    <property type="match status" value="1"/>
</dbReference>
<feature type="non-terminal residue" evidence="6">
    <location>
        <position position="1"/>
    </location>
</feature>
<evidence type="ECO:0000256" key="1">
    <source>
        <dbReference type="ARBA" id="ARBA00022729"/>
    </source>
</evidence>
<name>A0A3L5TVC3_MYTGA</name>
<evidence type="ECO:0000256" key="4">
    <source>
        <dbReference type="ARBA" id="ARBA00023319"/>
    </source>
</evidence>
<dbReference type="InterPro" id="IPR036179">
    <property type="entry name" value="Ig-like_dom_sf"/>
</dbReference>
<dbReference type="InterPro" id="IPR052598">
    <property type="entry name" value="IgSF_CEA-related"/>
</dbReference>
<gene>
    <name evidence="6" type="ORF">AM593_08825</name>
</gene>
<dbReference type="EMBL" id="KV581163">
    <property type="protein sequence ID" value="OPL33907.1"/>
    <property type="molecule type" value="Genomic_DNA"/>
</dbReference>
<dbReference type="Proteomes" id="UP000266721">
    <property type="component" value="Unassembled WGS sequence"/>
</dbReference>
<evidence type="ECO:0000256" key="2">
    <source>
        <dbReference type="ARBA" id="ARBA00023157"/>
    </source>
</evidence>
<dbReference type="PROSITE" id="PS50835">
    <property type="entry name" value="IG_LIKE"/>
    <property type="match status" value="2"/>
</dbReference>
<dbReference type="Pfam" id="PF13927">
    <property type="entry name" value="Ig_3"/>
    <property type="match status" value="1"/>
</dbReference>
<protein>
    <recommendedName>
        <fullName evidence="5">Ig-like domain-containing protein</fullName>
    </recommendedName>
</protein>
<dbReference type="InterPro" id="IPR007110">
    <property type="entry name" value="Ig-like_dom"/>
</dbReference>
<evidence type="ECO:0000256" key="3">
    <source>
        <dbReference type="ARBA" id="ARBA00023180"/>
    </source>
</evidence>
<sequence length="290" mass="31945">MSTSLTTGYFNKSGYSYNTCVMKDVPNAIVLSPSDSNYTKKEGDVLSILQKNHEGIYKCKGFNDVGFKEENDPGNSILFSPSSTSYVKMEGDTLGDITCSANCKPSCTFGWTYPDGTKYSGSTLGIGRLNRTHAGVYKCIGYNHIDPPESIRLSPTNTPFIVREFTTVRVTCEADCRPTCSYQWTGQNTWTSANKHLTLTSIRRTATGSYICRARNIINSYRYAETSVSIIVHTLPTKAAKMTAICTGSTAVSIAWIGDMTVFPKQSYELHYRTSSKPSKTLSISNSTNQ</sequence>
<evidence type="ECO:0000313" key="7">
    <source>
        <dbReference type="Proteomes" id="UP000266721"/>
    </source>
</evidence>
<comment type="caution">
    <text evidence="6">The sequence shown here is derived from an EMBL/GenBank/DDBJ whole genome shotgun (WGS) entry which is preliminary data.</text>
</comment>